<evidence type="ECO:0000313" key="2">
    <source>
        <dbReference type="Ensembl" id="ENSSRHP00000054192.1"/>
    </source>
</evidence>
<sequence length="130" mass="15106">MQISLTVPIQSVSVYLSIYLSVYQSVYLSIYLSVCQSVYLSIYLSVYLFVYLYVVLSVFYLPTYLSVYLTYKPHFLECKSCWSISFKVIDFVFHLYIIQNTTSISGATQDSLAAIKKKKKTYSLIDQWLC</sequence>
<dbReference type="AlphaFoldDB" id="A0A673JUX1"/>
<dbReference type="Ensembl" id="ENSSRHT00000055718.1">
    <property type="protein sequence ID" value="ENSSRHP00000054192.1"/>
    <property type="gene ID" value="ENSSRHG00000027305.1"/>
</dbReference>
<feature type="transmembrane region" description="Helical" evidence="1">
    <location>
        <begin position="12"/>
        <end position="32"/>
    </location>
</feature>
<reference evidence="2" key="2">
    <citation type="submission" date="2025-09" db="UniProtKB">
        <authorList>
            <consortium name="Ensembl"/>
        </authorList>
    </citation>
    <scope>IDENTIFICATION</scope>
</reference>
<proteinExistence type="predicted"/>
<organism evidence="2 3">
    <name type="scientific">Sinocyclocheilus rhinocerous</name>
    <dbReference type="NCBI Taxonomy" id="307959"/>
    <lineage>
        <taxon>Eukaryota</taxon>
        <taxon>Metazoa</taxon>
        <taxon>Chordata</taxon>
        <taxon>Craniata</taxon>
        <taxon>Vertebrata</taxon>
        <taxon>Euteleostomi</taxon>
        <taxon>Actinopterygii</taxon>
        <taxon>Neopterygii</taxon>
        <taxon>Teleostei</taxon>
        <taxon>Ostariophysi</taxon>
        <taxon>Cypriniformes</taxon>
        <taxon>Cyprinidae</taxon>
        <taxon>Cyprininae</taxon>
        <taxon>Sinocyclocheilus</taxon>
    </lineage>
</organism>
<name>A0A673JUX1_9TELE</name>
<keyword evidence="3" id="KW-1185">Reference proteome</keyword>
<evidence type="ECO:0000313" key="3">
    <source>
        <dbReference type="Proteomes" id="UP000472270"/>
    </source>
</evidence>
<accession>A0A673JUX1</accession>
<keyword evidence="1" id="KW-1133">Transmembrane helix</keyword>
<keyword evidence="1" id="KW-0472">Membrane</keyword>
<evidence type="ECO:0000256" key="1">
    <source>
        <dbReference type="SAM" id="Phobius"/>
    </source>
</evidence>
<reference evidence="2" key="1">
    <citation type="submission" date="2025-08" db="UniProtKB">
        <authorList>
            <consortium name="Ensembl"/>
        </authorList>
    </citation>
    <scope>IDENTIFICATION</scope>
</reference>
<dbReference type="Proteomes" id="UP000472270">
    <property type="component" value="Unassembled WGS sequence"/>
</dbReference>
<protein>
    <submittedName>
        <fullName evidence="2">Uncharacterized protein</fullName>
    </submittedName>
</protein>
<feature type="transmembrane region" description="Helical" evidence="1">
    <location>
        <begin position="38"/>
        <end position="61"/>
    </location>
</feature>
<keyword evidence="1" id="KW-0812">Transmembrane</keyword>